<evidence type="ECO:0000256" key="2">
    <source>
        <dbReference type="ARBA" id="ARBA00022490"/>
    </source>
</evidence>
<dbReference type="SMART" id="SM00864">
    <property type="entry name" value="Tubulin"/>
    <property type="match status" value="1"/>
</dbReference>
<feature type="binding site" evidence="6">
    <location>
        <position position="187"/>
    </location>
    <ligand>
        <name>GTP</name>
        <dbReference type="ChEBI" id="CHEBI:37565"/>
    </ligand>
</feature>
<comment type="caution">
    <text evidence="8">The sequence shown here is derived from an EMBL/GenBank/DDBJ whole genome shotgun (WGS) entry which is preliminary data.</text>
</comment>
<dbReference type="Pfam" id="PF00091">
    <property type="entry name" value="Tubulin"/>
    <property type="match status" value="1"/>
</dbReference>
<dbReference type="GO" id="GO:0005525">
    <property type="term" value="F:GTP binding"/>
    <property type="evidence" value="ECO:0007669"/>
    <property type="project" value="UniProtKB-UniRule"/>
</dbReference>
<dbReference type="Gene3D" id="3.40.50.1440">
    <property type="entry name" value="Tubulin/FtsZ, GTPase domain"/>
    <property type="match status" value="1"/>
</dbReference>
<dbReference type="InterPro" id="IPR017975">
    <property type="entry name" value="Tubulin_CS"/>
</dbReference>
<dbReference type="GO" id="GO:0008360">
    <property type="term" value="P:regulation of cell shape"/>
    <property type="evidence" value="ECO:0007669"/>
    <property type="project" value="UniProtKB-UniRule"/>
</dbReference>
<dbReference type="InterPro" id="IPR037103">
    <property type="entry name" value="Tubulin/FtsZ-like_C"/>
</dbReference>
<dbReference type="CDD" id="cd02202">
    <property type="entry name" value="CetZ_tubulin-like"/>
    <property type="match status" value="1"/>
</dbReference>
<dbReference type="InterPro" id="IPR048737">
    <property type="entry name" value="CetZ_C"/>
</dbReference>
<evidence type="ECO:0000256" key="1">
    <source>
        <dbReference type="ARBA" id="ARBA00006877"/>
    </source>
</evidence>
<feature type="binding site" evidence="6">
    <location>
        <position position="169"/>
    </location>
    <ligand>
        <name>GTP</name>
        <dbReference type="ChEBI" id="CHEBI:37565"/>
    </ligand>
</feature>
<protein>
    <recommendedName>
        <fullName evidence="6">Tubulin-like protein CetZ</fullName>
    </recommendedName>
</protein>
<dbReference type="HAMAP" id="MF_01946">
    <property type="entry name" value="CetZ"/>
    <property type="match status" value="1"/>
</dbReference>
<dbReference type="InterPro" id="IPR036525">
    <property type="entry name" value="Tubulin/FtsZ_GTPase_sf"/>
</dbReference>
<evidence type="ECO:0000313" key="8">
    <source>
        <dbReference type="EMBL" id="MFC7070179.1"/>
    </source>
</evidence>
<dbReference type="RefSeq" id="WP_284032987.1">
    <property type="nucleotide sequence ID" value="NZ_CP126154.1"/>
</dbReference>
<comment type="function">
    <text evidence="6">Involved in cell shape control.</text>
</comment>
<evidence type="ECO:0000256" key="6">
    <source>
        <dbReference type="HAMAP-Rule" id="MF_01946"/>
    </source>
</evidence>
<dbReference type="GeneID" id="81124894"/>
<feature type="binding site" evidence="6">
    <location>
        <begin position="110"/>
        <end position="112"/>
    </location>
    <ligand>
        <name>GTP</name>
        <dbReference type="ChEBI" id="CHEBI:37565"/>
    </ligand>
</feature>
<dbReference type="Gene3D" id="3.30.1330.20">
    <property type="entry name" value="Tubulin/FtsZ, C-terminal domain"/>
    <property type="match status" value="1"/>
</dbReference>
<dbReference type="AlphaFoldDB" id="A0ABD5WH80"/>
<evidence type="ECO:0000256" key="5">
    <source>
        <dbReference type="ARBA" id="ARBA00023134"/>
    </source>
</evidence>
<dbReference type="Pfam" id="PF21011">
    <property type="entry name" value="CetZ_C"/>
    <property type="match status" value="1"/>
</dbReference>
<organism evidence="8 9">
    <name type="scientific">Halobaculum lipolyticum</name>
    <dbReference type="NCBI Taxonomy" id="3032001"/>
    <lineage>
        <taxon>Archaea</taxon>
        <taxon>Methanobacteriati</taxon>
        <taxon>Methanobacteriota</taxon>
        <taxon>Stenosarchaea group</taxon>
        <taxon>Halobacteria</taxon>
        <taxon>Halobacteriales</taxon>
        <taxon>Haloferacaceae</taxon>
        <taxon>Halobaculum</taxon>
    </lineage>
</organism>
<dbReference type="SUPFAM" id="SSF52490">
    <property type="entry name" value="Tubulin nucleotide-binding domain-like"/>
    <property type="match status" value="1"/>
</dbReference>
<comment type="subcellular location">
    <subcellularLocation>
        <location evidence="6">Cytoplasm</location>
    </subcellularLocation>
</comment>
<keyword evidence="2 6" id="KW-0963">Cytoplasm</keyword>
<sequence>MRVAVVAVGQAGGKITDALLRYERDSREDFVVDAVAVNTARADLFGLTDVPAENRVLIGADRVKGHGAGADNELGAELAADDIGEVREAVDAVPTSDVDAFLVVAALGGGTGSGGAPVICRELRRIYEEPVFALGVLPARDEGGIYTLNAARSLKTVTDHADATLLYDNAAHRETGESLAGGYDRVNEAIARRLGVLLSAGEATDPTPEKVVDASEIINTLGRSGGIASLGYASAPLNRKRGMFGGFKAVSEDALTTTTRVTATVRRAALGNLTLPCELRDVERALVVVSGPPETLSRKGVEEGRAWLEEATGTPEVRGGDYPLRDTDHLAALVLLGGVTQTPRLRELRAAAVEAQRNVAAIAERADLSAGIWDAEGLDPLF</sequence>
<keyword evidence="9" id="KW-1185">Reference proteome</keyword>
<evidence type="ECO:0000256" key="3">
    <source>
        <dbReference type="ARBA" id="ARBA00022741"/>
    </source>
</evidence>
<gene>
    <name evidence="6" type="primary">cetZ</name>
    <name evidence="8" type="ORF">ACFQL9_11050</name>
</gene>
<evidence type="ECO:0000259" key="7">
    <source>
        <dbReference type="SMART" id="SM00864"/>
    </source>
</evidence>
<accession>A0ABD5WH80</accession>
<proteinExistence type="inferred from homology"/>
<feature type="binding site" evidence="6">
    <location>
        <begin position="10"/>
        <end position="14"/>
    </location>
    <ligand>
        <name>GTP</name>
        <dbReference type="ChEBI" id="CHEBI:37565"/>
    </ligand>
</feature>
<keyword evidence="5 6" id="KW-0342">GTP-binding</keyword>
<comment type="similarity">
    <text evidence="1 6">Belongs to the CetZ family.</text>
</comment>
<feature type="binding site" evidence="6">
    <location>
        <position position="142"/>
    </location>
    <ligand>
        <name>GTP</name>
        <dbReference type="ChEBI" id="CHEBI:37565"/>
    </ligand>
</feature>
<dbReference type="EMBL" id="JBHTAH010000008">
    <property type="protein sequence ID" value="MFC7070179.1"/>
    <property type="molecule type" value="Genomic_DNA"/>
</dbReference>
<dbReference type="InterPro" id="IPR032907">
    <property type="entry name" value="CetZ"/>
</dbReference>
<keyword evidence="4 6" id="KW-0133">Cell shape</keyword>
<dbReference type="Proteomes" id="UP001596461">
    <property type="component" value="Unassembled WGS sequence"/>
</dbReference>
<dbReference type="GO" id="GO:0005737">
    <property type="term" value="C:cytoplasm"/>
    <property type="evidence" value="ECO:0007669"/>
    <property type="project" value="UniProtKB-SubCell"/>
</dbReference>
<dbReference type="PANTHER" id="PTHR30314">
    <property type="entry name" value="CELL DIVISION PROTEIN FTSZ-RELATED"/>
    <property type="match status" value="1"/>
</dbReference>
<reference evidence="8 9" key="1">
    <citation type="journal article" date="2019" name="Int. J. Syst. Evol. Microbiol.">
        <title>The Global Catalogue of Microorganisms (GCM) 10K type strain sequencing project: providing services to taxonomists for standard genome sequencing and annotation.</title>
        <authorList>
            <consortium name="The Broad Institute Genomics Platform"/>
            <consortium name="The Broad Institute Genome Sequencing Center for Infectious Disease"/>
            <person name="Wu L."/>
            <person name="Ma J."/>
        </authorList>
    </citation>
    <scope>NUCLEOTIDE SEQUENCE [LARGE SCALE GENOMIC DNA]</scope>
    <source>
        <strain evidence="8 9">DT31</strain>
    </source>
</reference>
<evidence type="ECO:0000313" key="9">
    <source>
        <dbReference type="Proteomes" id="UP001596461"/>
    </source>
</evidence>
<evidence type="ECO:0000256" key="4">
    <source>
        <dbReference type="ARBA" id="ARBA00022960"/>
    </source>
</evidence>
<feature type="domain" description="Tubulin/FtsZ GTPase" evidence="7">
    <location>
        <begin position="2"/>
        <end position="201"/>
    </location>
</feature>
<dbReference type="PANTHER" id="PTHR30314:SF10">
    <property type="entry name" value="TUBULIN-LIKE PROTEIN CETZ"/>
    <property type="match status" value="1"/>
</dbReference>
<dbReference type="PROSITE" id="PS00227">
    <property type="entry name" value="TUBULIN"/>
    <property type="match status" value="1"/>
</dbReference>
<name>A0ABD5WH80_9EURY</name>
<keyword evidence="3 6" id="KW-0547">Nucleotide-binding</keyword>
<dbReference type="InterPro" id="IPR045061">
    <property type="entry name" value="FtsZ/CetZ"/>
</dbReference>
<dbReference type="InterPro" id="IPR003008">
    <property type="entry name" value="Tubulin_FtsZ_GTPase"/>
</dbReference>